<evidence type="ECO:0000256" key="8">
    <source>
        <dbReference type="HAMAP-Rule" id="MF_00178"/>
    </source>
</evidence>
<protein>
    <recommendedName>
        <fullName evidence="7 8">6,7-dimethyl-8-ribityllumazine synthase</fullName>
        <shortName evidence="8">DMRL synthase</shortName>
        <shortName evidence="8">LS</shortName>
        <shortName evidence="8">Lumazine synthase</shortName>
        <ecNumber evidence="3 8">2.5.1.78</ecNumber>
    </recommendedName>
</protein>
<feature type="binding site" evidence="8">
    <location>
        <position position="113"/>
    </location>
    <ligand>
        <name>5-amino-6-(D-ribitylamino)uracil</name>
        <dbReference type="ChEBI" id="CHEBI:15934"/>
    </ligand>
</feature>
<comment type="catalytic activity">
    <reaction evidence="6 8">
        <text>(2S)-2-hydroxy-3-oxobutyl phosphate + 5-amino-6-(D-ribitylamino)uracil = 6,7-dimethyl-8-(1-D-ribityl)lumazine + phosphate + 2 H2O + H(+)</text>
        <dbReference type="Rhea" id="RHEA:26152"/>
        <dbReference type="ChEBI" id="CHEBI:15377"/>
        <dbReference type="ChEBI" id="CHEBI:15378"/>
        <dbReference type="ChEBI" id="CHEBI:15934"/>
        <dbReference type="ChEBI" id="CHEBI:43474"/>
        <dbReference type="ChEBI" id="CHEBI:58201"/>
        <dbReference type="ChEBI" id="CHEBI:58830"/>
        <dbReference type="EC" id="2.5.1.78"/>
    </reaction>
</comment>
<evidence type="ECO:0000256" key="6">
    <source>
        <dbReference type="ARBA" id="ARBA00048785"/>
    </source>
</evidence>
<dbReference type="NCBIfam" id="TIGR00114">
    <property type="entry name" value="lumazine-synth"/>
    <property type="match status" value="1"/>
</dbReference>
<evidence type="ECO:0000256" key="5">
    <source>
        <dbReference type="ARBA" id="ARBA00022679"/>
    </source>
</evidence>
<gene>
    <name evidence="8" type="primary">ribH</name>
    <name evidence="9" type="ORF">KAR29_07315</name>
</gene>
<evidence type="ECO:0000256" key="3">
    <source>
        <dbReference type="ARBA" id="ARBA00012664"/>
    </source>
</evidence>
<comment type="pathway">
    <text evidence="1 8">Cofactor biosynthesis; riboflavin biosynthesis; riboflavin from 2-hydroxy-3-oxobutyl phosphate and 5-amino-6-(D-ribitylamino)uracil: step 1/2.</text>
</comment>
<evidence type="ECO:0000256" key="2">
    <source>
        <dbReference type="ARBA" id="ARBA00007424"/>
    </source>
</evidence>
<dbReference type="Proteomes" id="UP000671879">
    <property type="component" value="Chromosome"/>
</dbReference>
<dbReference type="RefSeq" id="WP_274372359.1">
    <property type="nucleotide sequence ID" value="NZ_CP072943.1"/>
</dbReference>
<feature type="active site" description="Proton donor" evidence="8">
    <location>
        <position position="88"/>
    </location>
</feature>
<dbReference type="NCBIfam" id="NF000812">
    <property type="entry name" value="PRK00061.1-4"/>
    <property type="match status" value="1"/>
</dbReference>
<name>A0A9Q7A4D4_9BACT</name>
<evidence type="ECO:0000313" key="9">
    <source>
        <dbReference type="EMBL" id="QTX31215.1"/>
    </source>
</evidence>
<dbReference type="InterPro" id="IPR002180">
    <property type="entry name" value="LS/RS"/>
</dbReference>
<dbReference type="EMBL" id="CP072943">
    <property type="protein sequence ID" value="QTX31215.1"/>
    <property type="molecule type" value="Genomic_DNA"/>
</dbReference>
<dbReference type="FunFam" id="3.40.50.960:FF:000001">
    <property type="entry name" value="6,7-dimethyl-8-ribityllumazine synthase"/>
    <property type="match status" value="1"/>
</dbReference>
<comment type="function">
    <text evidence="8">Catalyzes the formation of 6,7-dimethyl-8-ribityllumazine by condensation of 5-amino-6-(D-ribitylamino)uracil with 3,4-dihydroxy-2-butanone 4-phosphate. This is the penultimate step in the biosynthesis of riboflavin.</text>
</comment>
<feature type="binding site" evidence="8">
    <location>
        <begin position="56"/>
        <end position="58"/>
    </location>
    <ligand>
        <name>5-amino-6-(D-ribitylamino)uracil</name>
        <dbReference type="ChEBI" id="CHEBI:15934"/>
    </ligand>
</feature>
<dbReference type="KEGG" id="aram:KAR29_07315"/>
<dbReference type="GO" id="GO:0005829">
    <property type="term" value="C:cytosol"/>
    <property type="evidence" value="ECO:0007669"/>
    <property type="project" value="TreeGrafter"/>
</dbReference>
<dbReference type="AlphaFoldDB" id="A0A9Q7A4D4"/>
<dbReference type="GO" id="GO:0009349">
    <property type="term" value="C:riboflavin synthase complex"/>
    <property type="evidence" value="ECO:0007669"/>
    <property type="project" value="UniProtKB-UniRule"/>
</dbReference>
<organism evidence="9 10">
    <name type="scientific">Aminithiophilus ramosus</name>
    <dbReference type="NCBI Taxonomy" id="3029084"/>
    <lineage>
        <taxon>Bacteria</taxon>
        <taxon>Thermotogati</taxon>
        <taxon>Synergistota</taxon>
        <taxon>Synergistia</taxon>
        <taxon>Synergistales</taxon>
        <taxon>Aminithiophilaceae</taxon>
        <taxon>Aminithiophilus</taxon>
    </lineage>
</organism>
<accession>A0A9Q7A4D4</accession>
<evidence type="ECO:0000256" key="1">
    <source>
        <dbReference type="ARBA" id="ARBA00004917"/>
    </source>
</evidence>
<dbReference type="PANTHER" id="PTHR21058">
    <property type="entry name" value="6,7-DIMETHYL-8-RIBITYLLUMAZINE SYNTHASE DMRL SYNTHASE LUMAZINE SYNTHASE"/>
    <property type="match status" value="1"/>
</dbReference>
<dbReference type="PANTHER" id="PTHR21058:SF0">
    <property type="entry name" value="6,7-DIMETHYL-8-RIBITYLLUMAZINE SYNTHASE"/>
    <property type="match status" value="1"/>
</dbReference>
<feature type="binding site" evidence="8">
    <location>
        <position position="127"/>
    </location>
    <ligand>
        <name>(2S)-2-hydroxy-3-oxobutyl phosphate</name>
        <dbReference type="ChEBI" id="CHEBI:58830"/>
    </ligand>
</feature>
<feature type="binding site" evidence="8">
    <location>
        <position position="22"/>
    </location>
    <ligand>
        <name>5-amino-6-(D-ribitylamino)uracil</name>
        <dbReference type="ChEBI" id="CHEBI:15934"/>
    </ligand>
</feature>
<dbReference type="InterPro" id="IPR034964">
    <property type="entry name" value="LS"/>
</dbReference>
<dbReference type="GO" id="GO:0000906">
    <property type="term" value="F:6,7-dimethyl-8-ribityllumazine synthase activity"/>
    <property type="evidence" value="ECO:0007669"/>
    <property type="project" value="UniProtKB-UniRule"/>
</dbReference>
<dbReference type="EC" id="2.5.1.78" evidence="3 8"/>
<keyword evidence="10" id="KW-1185">Reference proteome</keyword>
<dbReference type="Gene3D" id="3.40.50.960">
    <property type="entry name" value="Lumazine/riboflavin synthase"/>
    <property type="match status" value="1"/>
</dbReference>
<evidence type="ECO:0000256" key="7">
    <source>
        <dbReference type="ARBA" id="ARBA00072606"/>
    </source>
</evidence>
<proteinExistence type="inferred from homology"/>
<evidence type="ECO:0000313" key="10">
    <source>
        <dbReference type="Proteomes" id="UP000671879"/>
    </source>
</evidence>
<feature type="binding site" evidence="8">
    <location>
        <begin position="85"/>
        <end position="86"/>
    </location>
    <ligand>
        <name>(2S)-2-hydroxy-3-oxobutyl phosphate</name>
        <dbReference type="ChEBI" id="CHEBI:58830"/>
    </ligand>
</feature>
<feature type="binding site" evidence="8">
    <location>
        <begin position="80"/>
        <end position="82"/>
    </location>
    <ligand>
        <name>5-amino-6-(D-ribitylamino)uracil</name>
        <dbReference type="ChEBI" id="CHEBI:15934"/>
    </ligand>
</feature>
<dbReference type="InterPro" id="IPR036467">
    <property type="entry name" value="LS/RS_sf"/>
</dbReference>
<reference evidence="10" key="1">
    <citation type="submission" date="2021-04" db="EMBL/GenBank/DDBJ databases">
        <title>A novel Synergistetes isolate from a pyrite-forming mixed culture.</title>
        <authorList>
            <person name="Bunk B."/>
            <person name="Sproer C."/>
            <person name="Spring S."/>
            <person name="Pester M."/>
        </authorList>
    </citation>
    <scope>NUCLEOTIDE SEQUENCE [LARGE SCALE GENOMIC DNA]</scope>
    <source>
        <strain evidence="10">J.5.4.2-T.3.5.2</strain>
    </source>
</reference>
<dbReference type="GO" id="GO:0009231">
    <property type="term" value="P:riboflavin biosynthetic process"/>
    <property type="evidence" value="ECO:0007669"/>
    <property type="project" value="UniProtKB-UniRule"/>
</dbReference>
<dbReference type="SUPFAM" id="SSF52121">
    <property type="entry name" value="Lumazine synthase"/>
    <property type="match status" value="1"/>
</dbReference>
<dbReference type="CDD" id="cd09209">
    <property type="entry name" value="Lumazine_synthase-I"/>
    <property type="match status" value="1"/>
</dbReference>
<comment type="similarity">
    <text evidence="2 8">Belongs to the DMRL synthase family.</text>
</comment>
<sequence length="161" mass="17218">MKIFQGKLIGTGLRFVVVASRFNDLISSRLLEGVKDVLARHGVRHQDIDVCWVPGAWEIPLVAKEMALTGRYDAIVAIGAVIRGDTPHFDYVSAEVAKGIAHIGLEQRVPVAFGVLTCDSLEQALLRAGSKAGNKGAEAALAALEMADLLRNIRAGTTEEA</sequence>
<keyword evidence="5 8" id="KW-0808">Transferase</keyword>
<evidence type="ECO:0000256" key="4">
    <source>
        <dbReference type="ARBA" id="ARBA00022619"/>
    </source>
</evidence>
<dbReference type="Pfam" id="PF00885">
    <property type="entry name" value="DMRL_synthase"/>
    <property type="match status" value="1"/>
</dbReference>
<keyword evidence="4 8" id="KW-0686">Riboflavin biosynthesis</keyword>
<dbReference type="HAMAP" id="MF_00178">
    <property type="entry name" value="Lumazine_synth"/>
    <property type="match status" value="1"/>
</dbReference>